<dbReference type="GO" id="GO:0016592">
    <property type="term" value="C:mediator complex"/>
    <property type="evidence" value="ECO:0007669"/>
    <property type="project" value="TreeGrafter"/>
</dbReference>
<reference evidence="9" key="1">
    <citation type="submission" date="2020-09" db="EMBL/GenBank/DDBJ databases">
        <authorList>
            <person name="Kikuchi T."/>
        </authorList>
    </citation>
    <scope>NUCLEOTIDE SEQUENCE</scope>
    <source>
        <strain evidence="9">SH1</strain>
    </source>
</reference>
<evidence type="ECO:0000256" key="5">
    <source>
        <dbReference type="ARBA" id="ARBA00023163"/>
    </source>
</evidence>
<gene>
    <name evidence="9" type="ORF">BOKJ2_LOCUS1651</name>
</gene>
<dbReference type="PANTHER" id="PTHR12691:SF10">
    <property type="entry name" value="MEDIATOR OF RNA POLYMERASE II TRANSCRIPTION SUBUNIT 23"/>
    <property type="match status" value="1"/>
</dbReference>
<feature type="compositionally biased region" description="Low complexity" evidence="8">
    <location>
        <begin position="1574"/>
        <end position="1602"/>
    </location>
</feature>
<evidence type="ECO:0000256" key="1">
    <source>
        <dbReference type="ARBA" id="ARBA00004123"/>
    </source>
</evidence>
<evidence type="ECO:0000256" key="8">
    <source>
        <dbReference type="SAM" id="MobiDB-lite"/>
    </source>
</evidence>
<feature type="region of interest" description="Disordered" evidence="8">
    <location>
        <begin position="1574"/>
        <end position="1613"/>
    </location>
</feature>
<dbReference type="PANTHER" id="PTHR12691">
    <property type="entry name" value="MEDIATOR OF RNA POLYMERASE II TRANSCRIPTION SUBUNIT 23"/>
    <property type="match status" value="1"/>
</dbReference>
<dbReference type="InterPro" id="IPR021629">
    <property type="entry name" value="Mediator_Med23"/>
</dbReference>
<keyword evidence="5" id="KW-0804">Transcription</keyword>
<keyword evidence="4" id="KW-0805">Transcription regulation</keyword>
<dbReference type="Pfam" id="PF11573">
    <property type="entry name" value="Med23"/>
    <property type="match status" value="1"/>
</dbReference>
<comment type="similarity">
    <text evidence="2">Belongs to the Mediator complex subunit 23 family.</text>
</comment>
<sequence length="1654" mass="188464">METSVIGQLVRNSEPEGSSEQSTADISTWVGLKNEKRIAQLINRYVETNFDNSVLGPFIKASNNDDAIVMELVELMKHLDNQRDLELCINAMVTHFLNSKKHLVAIDNVVTKVLFELHKHNVAPVLPIAYGMINSLDIVRFQVPINKEKITFVREHLKEIDYKGMREILKLVLVEKLDRGLKHHQQLEGHQILQLLPLEEMTIELLDRYNNFYPSLFIVTEVFRIYTTSPVHKLPRLSEKIRNVVASFRPLADVTTFIGRPWAYPVTAMLTFSPFGNNWRFSEHGYRSSKTHLPYVTLSVIAQAYPLYMIMKQPRSQHCLNNLSKRKEDKRVVMCDEMLHILIHEAMCVTENTKKKVMSDEIQYNWRHIMHMCTYAISHKCASFPELLKILKEQMKSHPSEFVKARGELMWLILQCVSLLKRQFPKDEITEIYNILYAGDPERFSGSSADSFGLVRYFVPAAIWMNMSKENSPPPALLTGINYLKEQASNPQDEGILASCANAYCNDETVFNTEVCTQIMKKISSAKGIYELPFKQQCPLSLEGLEIQFLDLLTTSAKNQLFTYMLFHFVDASNPQQNPSPAIVESLTKILLTSDNVKSTNNVIHTFINKFASSIDRFTFVFFDILAYRLKNTSFLIGYVIYRIQIVNKLHECLPPLNSPAYHKLPQYVLMEQILLRQVMTAPAFDVIPFVMSLQKCRFNIFLPSDKFGQELLLCPEVVKLIITQFIMSIKLIADCDGITNLHIHLDMIKDNFRFPECTAKWLSPCLKDIVIETSSDSEDLASMDRAADAEIHQLNGMPGQIPQCTSNTLIVILKAGLTPPIQLSGTVYKMVKSMSIYDLTVNLNRLVDYVIHKCNTATSDSEVDKMLTVLNQMIFNRPGIPVERFLMALIVHPNDNKSIKIALILLHTLLSKADCELTRRLRVLYTYVPTTNSYFHYKSSDFFAKQMEYHKKYFDYADPQMEGMPETDNSSDIPVLMYYSNLAERLVPLIDFLFIRCFEYGIDAYIIEGLTNFLAPLYRYHPNPITSLYRMVFVLEKSCKTESMGKFVKAVGKLLDDDRQPKYPFLTQEFIQNNHSVSPIKVCDEIVKRVTAASTYIHEPPEFVVHDWRLAEFPPAAQAVTSGCLELMLSSKKQAKIVEALVGCMLLRAVNRPYDRLNSIALILTHLPKHYQEHFYRIIEKSFDWSEMTTKDPEYMLSSFTMETMQYRDDRMITLLALIHSFIQHACCDSLAHLCNFIQQNLAPKVVNETQLIYFLRILAVYLSKVHGEESKKELSKAYLHLIITIYDMIPRILKNAPELKYEDLVCDLLYQFKYTVTGFSVTRETEEAISRFPKSMQCKLKFLQTQGVMDMSDRLNKSIPHASLLQVIHAWQLKILPLAEYNSMKAEGRNPAAFHGPPRLQIPNPQLQQHSQMPPLQVASNNMQSQQNPPQLPSFQPGYHNVNQPSMSMPSSSNDSVGLNHEQMNMNNPNVPPQQHFGRPNMMGGPPHLHPSMTSQHGHPPTSHPGQFPGPMMPGQQYGQMGMRGSMVNHMPPPYFPPEMGQQHIDAPSSSHGGPAPFMTGQMPNQMGPGQMPSGQMPPGSMPSGQMAPGSMSQGQMPPGQMGGSMSGPGQWPQNMMMYQGQPPMSQGMPMSMPNQQMHNMPGHYGQGPRMN</sequence>
<protein>
    <recommendedName>
        <fullName evidence="3">Mediator of RNA polymerase II transcription subunit 23</fullName>
    </recommendedName>
    <alternativeName>
        <fullName evidence="7">Mediator complex subunit 23</fullName>
    </alternativeName>
</protein>
<proteinExistence type="inferred from homology"/>
<evidence type="ECO:0000256" key="6">
    <source>
        <dbReference type="ARBA" id="ARBA00023242"/>
    </source>
</evidence>
<dbReference type="OrthoDB" id="9982951at2759"/>
<dbReference type="GO" id="GO:0010628">
    <property type="term" value="P:positive regulation of gene expression"/>
    <property type="evidence" value="ECO:0007669"/>
    <property type="project" value="TreeGrafter"/>
</dbReference>
<evidence type="ECO:0000313" key="9">
    <source>
        <dbReference type="EMBL" id="CAD5206967.1"/>
    </source>
</evidence>
<evidence type="ECO:0000256" key="2">
    <source>
        <dbReference type="ARBA" id="ARBA00010222"/>
    </source>
</evidence>
<evidence type="ECO:0000256" key="4">
    <source>
        <dbReference type="ARBA" id="ARBA00023015"/>
    </source>
</evidence>
<dbReference type="GO" id="GO:0005667">
    <property type="term" value="C:transcription regulator complex"/>
    <property type="evidence" value="ECO:0007669"/>
    <property type="project" value="TreeGrafter"/>
</dbReference>
<name>A0A811JU99_9BILA</name>
<comment type="subcellular location">
    <subcellularLocation>
        <location evidence="1">Nucleus</location>
    </subcellularLocation>
</comment>
<keyword evidence="6" id="KW-0539">Nucleus</keyword>
<keyword evidence="10" id="KW-1185">Reference proteome</keyword>
<dbReference type="EMBL" id="CAJFDH010000001">
    <property type="protein sequence ID" value="CAD5206967.1"/>
    <property type="molecule type" value="Genomic_DNA"/>
</dbReference>
<feature type="region of interest" description="Disordered" evidence="8">
    <location>
        <begin position="1485"/>
        <end position="1510"/>
    </location>
</feature>
<evidence type="ECO:0000256" key="7">
    <source>
        <dbReference type="ARBA" id="ARBA00031961"/>
    </source>
</evidence>
<organism evidence="9 10">
    <name type="scientific">Bursaphelenchus okinawaensis</name>
    <dbReference type="NCBI Taxonomy" id="465554"/>
    <lineage>
        <taxon>Eukaryota</taxon>
        <taxon>Metazoa</taxon>
        <taxon>Ecdysozoa</taxon>
        <taxon>Nematoda</taxon>
        <taxon>Chromadorea</taxon>
        <taxon>Rhabditida</taxon>
        <taxon>Tylenchina</taxon>
        <taxon>Tylenchomorpha</taxon>
        <taxon>Aphelenchoidea</taxon>
        <taxon>Aphelenchoididae</taxon>
        <taxon>Bursaphelenchus</taxon>
    </lineage>
</organism>
<dbReference type="Proteomes" id="UP000614601">
    <property type="component" value="Unassembled WGS sequence"/>
</dbReference>
<dbReference type="EMBL" id="CAJFCW020000001">
    <property type="protein sequence ID" value="CAG9083844.1"/>
    <property type="molecule type" value="Genomic_DNA"/>
</dbReference>
<accession>A0A811JU99</accession>
<evidence type="ECO:0000313" key="10">
    <source>
        <dbReference type="Proteomes" id="UP000614601"/>
    </source>
</evidence>
<comment type="caution">
    <text evidence="9">The sequence shown here is derived from an EMBL/GenBank/DDBJ whole genome shotgun (WGS) entry which is preliminary data.</text>
</comment>
<feature type="region of interest" description="Disordered" evidence="8">
    <location>
        <begin position="1"/>
        <end position="22"/>
    </location>
</feature>
<dbReference type="Proteomes" id="UP000783686">
    <property type="component" value="Unassembled WGS sequence"/>
</dbReference>
<evidence type="ECO:0000256" key="3">
    <source>
        <dbReference type="ARBA" id="ARBA00019696"/>
    </source>
</evidence>
<dbReference type="GO" id="GO:0006357">
    <property type="term" value="P:regulation of transcription by RNA polymerase II"/>
    <property type="evidence" value="ECO:0007669"/>
    <property type="project" value="TreeGrafter"/>
</dbReference>